<gene>
    <name evidence="4" type="ORF">G7Z17_g12362</name>
</gene>
<name>A0A9P5GVL1_9HYPO</name>
<feature type="domain" description="Beta-lactamase-related" evidence="2">
    <location>
        <begin position="58"/>
        <end position="348"/>
    </location>
</feature>
<comment type="caution">
    <text evidence="4">The sequence shown here is derived from an EMBL/GenBank/DDBJ whole genome shotgun (WGS) entry which is preliminary data.</text>
</comment>
<proteinExistence type="inferred from homology"/>
<dbReference type="Pfam" id="PF00144">
    <property type="entry name" value="Beta-lactamase"/>
    <property type="match status" value="1"/>
</dbReference>
<organism evidence="4 5">
    <name type="scientific">Cylindrodendrum hubeiense</name>
    <dbReference type="NCBI Taxonomy" id="595255"/>
    <lineage>
        <taxon>Eukaryota</taxon>
        <taxon>Fungi</taxon>
        <taxon>Dikarya</taxon>
        <taxon>Ascomycota</taxon>
        <taxon>Pezizomycotina</taxon>
        <taxon>Sordariomycetes</taxon>
        <taxon>Hypocreomycetidae</taxon>
        <taxon>Hypocreales</taxon>
        <taxon>Nectriaceae</taxon>
        <taxon>Cylindrodendrum</taxon>
    </lineage>
</organism>
<evidence type="ECO:0000313" key="5">
    <source>
        <dbReference type="Proteomes" id="UP000722485"/>
    </source>
</evidence>
<dbReference type="SUPFAM" id="SSF56601">
    <property type="entry name" value="beta-lactamase/transpeptidase-like"/>
    <property type="match status" value="1"/>
</dbReference>
<evidence type="ECO:0000259" key="3">
    <source>
        <dbReference type="Pfam" id="PF26335"/>
    </source>
</evidence>
<reference evidence="4" key="1">
    <citation type="submission" date="2020-03" db="EMBL/GenBank/DDBJ databases">
        <title>Draft Genome Sequence of Cylindrodendrum hubeiense.</title>
        <authorList>
            <person name="Buettner E."/>
            <person name="Kellner H."/>
        </authorList>
    </citation>
    <scope>NUCLEOTIDE SEQUENCE</scope>
    <source>
        <strain evidence="4">IHI 201604</strain>
    </source>
</reference>
<dbReference type="PANTHER" id="PTHR22935:SF95">
    <property type="entry name" value="BETA-LACTAMASE-LIKE 1-RELATED"/>
    <property type="match status" value="1"/>
</dbReference>
<protein>
    <recommendedName>
        <fullName evidence="6">Beta-lactamase-related domain-containing protein</fullName>
    </recommendedName>
</protein>
<comment type="similarity">
    <text evidence="1">Belongs to the beta-lactamase family.</text>
</comment>
<dbReference type="InterPro" id="IPR051478">
    <property type="entry name" value="Beta-lactamase-like_AB/R"/>
</dbReference>
<dbReference type="AlphaFoldDB" id="A0A9P5GVL1"/>
<dbReference type="EMBL" id="JAANBB010000549">
    <property type="protein sequence ID" value="KAF7539734.1"/>
    <property type="molecule type" value="Genomic_DNA"/>
</dbReference>
<evidence type="ECO:0008006" key="6">
    <source>
        <dbReference type="Google" id="ProtNLM"/>
    </source>
</evidence>
<dbReference type="InterPro" id="IPR001466">
    <property type="entry name" value="Beta-lactam-related"/>
</dbReference>
<sequence length="516" mass="55928">MSLCAVSRFLEENPALDAAVSGSIEAGWAVENSSFSLAVISYDQEDPGVPVWEYHHLSSENTRGTEHLDRDSQYLIGSISKVITVYILLKSGIDLDAPVAGLLPPLRNPDSTIPWQNITLRMLASHLGGIPVNFFLAYGLPPIDVSEYPPCGVTALNSACSDQQILDGMTKSYPVTAPMEGPAYSNSAFVIIGMALEEFTGKNYTELVQQVVSNPLDLKNTGSSPGDDERAVIPPVDNSWGSEYGQNNPAGGLVSSVADLSKFSHALLSRTLDLTSIEIDAWLKPASFAGGPHSTTGMPWEILRPLDLTPDHPHTVSIYGKNGAAFAYRSQLSFVDDYGIAVLILTAGPMRAANILTNAMLSTFVPAVDKVSRHQAKKYEGNFTSREGTDAPIEASIVQDRDSLVLSSLHRNGSAIDLIELWSVTMGDFIPKLNPPIRIFPTELATSSILDGKPIVREVWHLRADLSSSSKTELPGKDLENQDCVTWTIGDWVYYGGEPLDRILVNRDENGDVIVT</sequence>
<dbReference type="InterPro" id="IPR012338">
    <property type="entry name" value="Beta-lactam/transpept-like"/>
</dbReference>
<keyword evidence="5" id="KW-1185">Reference proteome</keyword>
<dbReference type="PANTHER" id="PTHR22935">
    <property type="entry name" value="PENICILLIN-BINDING PROTEIN"/>
    <property type="match status" value="1"/>
</dbReference>
<evidence type="ECO:0000313" key="4">
    <source>
        <dbReference type="EMBL" id="KAF7539734.1"/>
    </source>
</evidence>
<dbReference type="OrthoDB" id="10250282at2759"/>
<dbReference type="InterPro" id="IPR058664">
    <property type="entry name" value="ARB_00930-like_C"/>
</dbReference>
<dbReference type="Pfam" id="PF26335">
    <property type="entry name" value="ARB_00930_C"/>
    <property type="match status" value="1"/>
</dbReference>
<dbReference type="Gene3D" id="3.40.710.10">
    <property type="entry name" value="DD-peptidase/beta-lactamase superfamily"/>
    <property type="match status" value="1"/>
</dbReference>
<dbReference type="Proteomes" id="UP000722485">
    <property type="component" value="Unassembled WGS sequence"/>
</dbReference>
<accession>A0A9P5GVL1</accession>
<feature type="domain" description="Beta-lactamase-like ARB-00930-like C-terminal" evidence="3">
    <location>
        <begin position="373"/>
        <end position="513"/>
    </location>
</feature>
<evidence type="ECO:0000259" key="2">
    <source>
        <dbReference type="Pfam" id="PF00144"/>
    </source>
</evidence>
<evidence type="ECO:0000256" key="1">
    <source>
        <dbReference type="ARBA" id="ARBA00038473"/>
    </source>
</evidence>